<dbReference type="EMBL" id="JAERWK010000016">
    <property type="protein sequence ID" value="MBM9468215.1"/>
    <property type="molecule type" value="Genomic_DNA"/>
</dbReference>
<protein>
    <submittedName>
        <fullName evidence="2">Uncharacterized protein</fullName>
    </submittedName>
</protein>
<comment type="caution">
    <text evidence="2">The sequence shown here is derived from an EMBL/GenBank/DDBJ whole genome shotgun (WGS) entry which is preliminary data.</text>
</comment>
<accession>A0A938YI42</accession>
<organism evidence="2 3">
    <name type="scientific">Nakamurella leprariae</name>
    <dbReference type="NCBI Taxonomy" id="2803911"/>
    <lineage>
        <taxon>Bacteria</taxon>
        <taxon>Bacillati</taxon>
        <taxon>Actinomycetota</taxon>
        <taxon>Actinomycetes</taxon>
        <taxon>Nakamurellales</taxon>
        <taxon>Nakamurellaceae</taxon>
        <taxon>Nakamurella</taxon>
    </lineage>
</organism>
<sequence length="236" mass="24537">MSAAIECCPTVTGLLASARTATAVDARRRPVLRPAPESAPPFDDERIATLRVSALRGAGGPGTPPPPTAIAAAPVESGPRAPLRPSATTGLRPTPAGRSAAVFARAVVEVVSGRRPATQLRVHCAPTVFAALCDHPMAQPEAQVDARAMAHPRAVRSGGPVLPTGPGTSTRSPAGPRRPVTMTPALPHLMSVHTGEPSDGVAEVCAVYRRAQRVRMLAFRLEAADGRWRITALQFG</sequence>
<gene>
    <name evidence="2" type="ORF">JL106_13090</name>
</gene>
<keyword evidence="3" id="KW-1185">Reference proteome</keyword>
<evidence type="ECO:0000313" key="2">
    <source>
        <dbReference type="EMBL" id="MBM9468215.1"/>
    </source>
</evidence>
<dbReference type="Proteomes" id="UP000663792">
    <property type="component" value="Unassembled WGS sequence"/>
</dbReference>
<dbReference type="InterPro" id="IPR045596">
    <property type="entry name" value="DUF6459"/>
</dbReference>
<feature type="region of interest" description="Disordered" evidence="1">
    <location>
        <begin position="153"/>
        <end position="178"/>
    </location>
</feature>
<dbReference type="Pfam" id="PF20060">
    <property type="entry name" value="DUF6459"/>
    <property type="match status" value="1"/>
</dbReference>
<evidence type="ECO:0000313" key="3">
    <source>
        <dbReference type="Proteomes" id="UP000663792"/>
    </source>
</evidence>
<reference evidence="2" key="1">
    <citation type="submission" date="2021-01" db="EMBL/GenBank/DDBJ databases">
        <title>YIM 132084 draft genome.</title>
        <authorList>
            <person name="An D."/>
        </authorList>
    </citation>
    <scope>NUCLEOTIDE SEQUENCE</scope>
    <source>
        <strain evidence="2">YIM 132084</strain>
    </source>
</reference>
<name>A0A938YI42_9ACTN</name>
<proteinExistence type="predicted"/>
<feature type="region of interest" description="Disordered" evidence="1">
    <location>
        <begin position="75"/>
        <end position="96"/>
    </location>
</feature>
<dbReference type="AlphaFoldDB" id="A0A938YI42"/>
<evidence type="ECO:0000256" key="1">
    <source>
        <dbReference type="SAM" id="MobiDB-lite"/>
    </source>
</evidence>
<dbReference type="RefSeq" id="WP_205261155.1">
    <property type="nucleotide sequence ID" value="NZ_JAERWK010000016.1"/>
</dbReference>